<dbReference type="Proteomes" id="UP000315496">
    <property type="component" value="Chromosome 1"/>
</dbReference>
<dbReference type="GO" id="GO:0036064">
    <property type="term" value="C:ciliary basal body"/>
    <property type="evidence" value="ECO:0007669"/>
    <property type="project" value="TreeGrafter"/>
</dbReference>
<feature type="compositionally biased region" description="Basic and acidic residues" evidence="2">
    <location>
        <begin position="627"/>
        <end position="647"/>
    </location>
</feature>
<evidence type="ECO:0000256" key="1">
    <source>
        <dbReference type="SAM" id="Coils"/>
    </source>
</evidence>
<dbReference type="GO" id="GO:0003341">
    <property type="term" value="P:cilium movement"/>
    <property type="evidence" value="ECO:0007669"/>
    <property type="project" value="InterPro"/>
</dbReference>
<feature type="compositionally biased region" description="Basic and acidic residues" evidence="2">
    <location>
        <begin position="263"/>
        <end position="272"/>
    </location>
</feature>
<reference evidence="3 4" key="1">
    <citation type="submission" date="2019-05" db="EMBL/GenBank/DDBJ databases">
        <title>The compact genome of Giardia muris reveals important steps in the evolution of intestinal protozoan parasites.</title>
        <authorList>
            <person name="Xu F."/>
            <person name="Jimenez-Gonzalez A."/>
            <person name="Einarsson E."/>
            <person name="Astvaldsson A."/>
            <person name="Peirasmaki D."/>
            <person name="Eckmann L."/>
            <person name="Andersson J.O."/>
            <person name="Svard S.G."/>
            <person name="Jerlstrom-Hultqvist J."/>
        </authorList>
    </citation>
    <scope>NUCLEOTIDE SEQUENCE [LARGE SCALE GENOMIC DNA]</scope>
    <source>
        <strain evidence="3 4">Roberts-Thomson</strain>
    </source>
</reference>
<keyword evidence="1" id="KW-0175">Coiled coil</keyword>
<accession>A0A4Z1SWR1</accession>
<name>A0A4Z1SWR1_GIAMU</name>
<dbReference type="AlphaFoldDB" id="A0A4Z1SWR1"/>
<keyword evidence="4" id="KW-1185">Reference proteome</keyword>
<feature type="compositionally biased region" description="Basic and acidic residues" evidence="2">
    <location>
        <begin position="230"/>
        <end position="252"/>
    </location>
</feature>
<evidence type="ECO:0000313" key="3">
    <source>
        <dbReference type="EMBL" id="TNJ30166.1"/>
    </source>
</evidence>
<protein>
    <submittedName>
        <fullName evidence="3">Uncharacterized protein</fullName>
    </submittedName>
</protein>
<comment type="caution">
    <text evidence="3">The sequence shown here is derived from an EMBL/GenBank/DDBJ whole genome shotgun (WGS) entry which is preliminary data.</text>
</comment>
<dbReference type="PANTHER" id="PTHR46518">
    <property type="entry name" value="COILED-COIL DOMAIN-CONTAINING PROTEIN 151"/>
    <property type="match status" value="1"/>
</dbReference>
<dbReference type="PANTHER" id="PTHR46518:SF1">
    <property type="entry name" value="OUTER DYNEIN ARM-DOCKING COMPLEX SUBUNIT 3"/>
    <property type="match status" value="1"/>
</dbReference>
<feature type="region of interest" description="Disordered" evidence="2">
    <location>
        <begin position="608"/>
        <end position="647"/>
    </location>
</feature>
<dbReference type="OrthoDB" id="10255247at2759"/>
<gene>
    <name evidence="3" type="ORF">GMRT_14293</name>
</gene>
<organism evidence="3 4">
    <name type="scientific">Giardia muris</name>
    <dbReference type="NCBI Taxonomy" id="5742"/>
    <lineage>
        <taxon>Eukaryota</taxon>
        <taxon>Metamonada</taxon>
        <taxon>Diplomonadida</taxon>
        <taxon>Hexamitidae</taxon>
        <taxon>Giardiinae</taxon>
        <taxon>Giardia</taxon>
    </lineage>
</organism>
<sequence>MSVRQSCVQMQRQLELLEQDAVVNREEGEGVIQMNDEIIARLKEENNGLRSKALYMARTFTTAIDPARVQRENFAMAREIDNLAHKRRTLEKQLAAVQDKEPTLTNEYLDTISPVGRSVRREPEYVSCVEKGRVRKNPNTVDLTSNETLRELEKRRAEIQMKLKDARSLNELYTRLRRELVEQSAVYDKQVRQCKEILSENEDGCYRMGVITEEAILAASEMDRLYQEEQVHHAKTREDRRRKLEQRREEARATMTSPMTKPATEEHPQTRLADDTTVVSDEETIGAYCRRAFLGRVLAETGVQKCDRFVFVAQHQTSEHNRLKELMDTLQTQDTQAKEMLDEYNRDLTDTTYSLDSAQTTLNGRVSGLREEIEQEKQGFDKLKERNEGLERTLNNVKSGLAMILTKMALVRTPTLEDIQTKSSFRRLDDKIRSLVHMFCTTDTTEVSPALCLGEGDFQSVFRGIITLIMKLALCKELQIRAGDEDADDLVSLDSSVPTMSQGPEEGGIEAANLYGTSSVVDHEGTTAAEYFDNILGEKEKQCPGTTSTAKGHLFELTKGSLIGHPVEALTMDNITTADLFDDSSDDYTTEILREDCSNSNVRIDLPISRQSSKAPLASRGGTKTGTRGERVRRVPQVLKEKDPMDRTAIKKASEAIMAQHASQKDDDQEKQ</sequence>
<dbReference type="EMBL" id="VDLU01000001">
    <property type="protein sequence ID" value="TNJ30166.1"/>
    <property type="molecule type" value="Genomic_DNA"/>
</dbReference>
<evidence type="ECO:0000313" key="4">
    <source>
        <dbReference type="Proteomes" id="UP000315496"/>
    </source>
</evidence>
<dbReference type="GO" id="GO:0035253">
    <property type="term" value="C:ciliary rootlet"/>
    <property type="evidence" value="ECO:0007669"/>
    <property type="project" value="TreeGrafter"/>
</dbReference>
<dbReference type="GO" id="GO:0097542">
    <property type="term" value="C:ciliary tip"/>
    <property type="evidence" value="ECO:0007669"/>
    <property type="project" value="TreeGrafter"/>
</dbReference>
<feature type="coiled-coil region" evidence="1">
    <location>
        <begin position="313"/>
        <end position="400"/>
    </location>
</feature>
<feature type="region of interest" description="Disordered" evidence="2">
    <location>
        <begin position="230"/>
        <end position="272"/>
    </location>
</feature>
<dbReference type="GO" id="GO:0036158">
    <property type="term" value="P:outer dynein arm assembly"/>
    <property type="evidence" value="ECO:0007669"/>
    <property type="project" value="InterPro"/>
</dbReference>
<dbReference type="VEuPathDB" id="GiardiaDB:GMRT_14293"/>
<proteinExistence type="predicted"/>
<dbReference type="InterPro" id="IPR033192">
    <property type="entry name" value="ODAD3"/>
</dbReference>
<evidence type="ECO:0000256" key="2">
    <source>
        <dbReference type="SAM" id="MobiDB-lite"/>
    </source>
</evidence>